<feature type="coiled-coil region" evidence="2">
    <location>
        <begin position="643"/>
        <end position="674"/>
    </location>
</feature>
<dbReference type="PANTHER" id="PTHR32083:SF0">
    <property type="entry name" value="CILIA AND FLAGELLA-ASSOCIATED PROTEIN 58"/>
    <property type="match status" value="1"/>
</dbReference>
<feature type="coiled-coil region" evidence="2">
    <location>
        <begin position="496"/>
        <end position="537"/>
    </location>
</feature>
<dbReference type="OrthoDB" id="264785at2759"/>
<protein>
    <submittedName>
        <fullName evidence="4">Coiled-coil domain containing 147</fullName>
    </submittedName>
</protein>
<evidence type="ECO:0000256" key="2">
    <source>
        <dbReference type="SAM" id="Coils"/>
    </source>
</evidence>
<gene>
    <name evidence="4" type="ORF">TRFO_15173</name>
</gene>
<proteinExistence type="predicted"/>
<feature type="coiled-coil region" evidence="2">
    <location>
        <begin position="118"/>
        <end position="243"/>
    </location>
</feature>
<evidence type="ECO:0000256" key="1">
    <source>
        <dbReference type="ARBA" id="ARBA00023054"/>
    </source>
</evidence>
<organism evidence="4 5">
    <name type="scientific">Tritrichomonas foetus</name>
    <dbReference type="NCBI Taxonomy" id="1144522"/>
    <lineage>
        <taxon>Eukaryota</taxon>
        <taxon>Metamonada</taxon>
        <taxon>Parabasalia</taxon>
        <taxon>Tritrichomonadida</taxon>
        <taxon>Tritrichomonadidae</taxon>
        <taxon>Tritrichomonas</taxon>
    </lineage>
</organism>
<reference evidence="4" key="1">
    <citation type="submission" date="2016-10" db="EMBL/GenBank/DDBJ databases">
        <authorList>
            <person name="Benchimol M."/>
            <person name="Almeida L.G."/>
            <person name="Vasconcelos A.T."/>
            <person name="Perreira-Neves A."/>
            <person name="Rosa I.A."/>
            <person name="Tasca T."/>
            <person name="Bogo M.R."/>
            <person name="de Souza W."/>
        </authorList>
    </citation>
    <scope>NUCLEOTIDE SEQUENCE [LARGE SCALE GENOMIC DNA]</scope>
    <source>
        <strain evidence="4">K</strain>
    </source>
</reference>
<dbReference type="Proteomes" id="UP000179807">
    <property type="component" value="Unassembled WGS sequence"/>
</dbReference>
<feature type="region of interest" description="Disordered" evidence="3">
    <location>
        <begin position="952"/>
        <end position="989"/>
    </location>
</feature>
<dbReference type="PANTHER" id="PTHR32083">
    <property type="entry name" value="CILIA AND FLAGELLA-ASSOCIATED PROTEIN 58-RELATED"/>
    <property type="match status" value="1"/>
</dbReference>
<evidence type="ECO:0000313" key="5">
    <source>
        <dbReference type="Proteomes" id="UP000179807"/>
    </source>
</evidence>
<feature type="coiled-coil region" evidence="2">
    <location>
        <begin position="440"/>
        <end position="467"/>
    </location>
</feature>
<evidence type="ECO:0000256" key="3">
    <source>
        <dbReference type="SAM" id="MobiDB-lite"/>
    </source>
</evidence>
<dbReference type="GO" id="GO:0005856">
    <property type="term" value="C:cytoskeleton"/>
    <property type="evidence" value="ECO:0007669"/>
    <property type="project" value="TreeGrafter"/>
</dbReference>
<feature type="coiled-coil region" evidence="2">
    <location>
        <begin position="321"/>
        <end position="369"/>
    </location>
</feature>
<dbReference type="RefSeq" id="XP_068367637.1">
    <property type="nucleotide sequence ID" value="XM_068498231.1"/>
</dbReference>
<accession>A0A1J4KY72</accession>
<keyword evidence="1 2" id="KW-0175">Coiled coil</keyword>
<name>A0A1J4KY72_9EUKA</name>
<dbReference type="EMBL" id="MLAK01000363">
    <property type="protein sequence ID" value="OHT14501.1"/>
    <property type="molecule type" value="Genomic_DNA"/>
</dbReference>
<evidence type="ECO:0000313" key="4">
    <source>
        <dbReference type="EMBL" id="OHT14501.1"/>
    </source>
</evidence>
<dbReference type="VEuPathDB" id="TrichDB:TRFO_15173"/>
<dbReference type="AlphaFoldDB" id="A0A1J4KY72"/>
<comment type="caution">
    <text evidence="4">The sequence shown here is derived from an EMBL/GenBank/DDBJ whole genome shotgun (WGS) entry which is preliminary data.</text>
</comment>
<keyword evidence="5" id="KW-1185">Reference proteome</keyword>
<sequence length="989" mass="115578">MTSPNEKEKEIQEVENEQEKLDIMEKDFHRVLQSFFADHSMDRFREEYEKMYETLIESHKNNNQLIIACKELNNSILANANKVSSVLTLSQNDQKTIAGLRHEFEKAWKMVDVSQEREARSKEAIENLKIEIAHLSRTVEQGGALSLAQSASLDETKDRIAQIRKEIKVQEAQVVFMKQELEQKENEKNCFNQAIDDLKKEQLELDNEFQEEIGKTRVLGNEIVDMKRNLMSLKEQAIGLKKKSAEIDEQIEKQRVENSKLVEMVDELKHSESIFRDDLQDRGERYSEAGKRLERERENQQKILASIAKYERLIECRDRVVNEYKSQMEKINIEHEEHIEDLNYEKDYRKQLQKQKIETFDKLKRLRSDVVRLGSKETTSVMNNQGKILEIEKEKRAGLRIKNKLLDKENEAEFIKQNRMHFATEILTLKTYAHEDRAKMTLYEEEINKYTANYEEAKGLKKQIDDEVRHFKYQNDQMLLNLNELTQHVNRQETLNESIHKERDNLARQAKDAQREKEAVEADNQTLTNNIAYLKNSIKKKDKVILEMHIKQKITKSQCITLRNDIKHKKFELKELDNLTTEIRNKIQRSHFFLSESDLDRKKHCITNNELESSSRMIENSTIKKKRQIEALTAQAKLVSCLIDKCSDQYKKKLEEIENEKEVLMFECERTRKLMNRKSHMKALKCELIRMQRSLVEEMGKAKAMEIEIEKPMSVHRWRFYDATNPEMGLLLRMKMTLGDKLMVLIYNCERLIQIKNALAAKNEIHDKHLQNSYGGNFEEEKMYYLDLLRSKTRMLAHMQHQASNQQNNISDHKEQLLTVRTLVREEKAEFHETKKKVVKIRAKTAIEKRRMPLQPTTGNEIRFVGGGFVVGGIKPTTTTQITASPMAASPMLNTIAPQSGAPMACPMGTPIHHKRHKTKPKTHVKVQRVAKTRLEEVVPDLILPSRALATPRRMEDNSARKKKVLPSGWNPSRPPISPFIPTALGTVT</sequence>
<dbReference type="GeneID" id="94832935"/>